<dbReference type="GO" id="GO:0046872">
    <property type="term" value="F:metal ion binding"/>
    <property type="evidence" value="ECO:0007669"/>
    <property type="project" value="UniProtKB-KW"/>
</dbReference>
<gene>
    <name evidence="6" type="ORF">RG540_PA14410</name>
</gene>
<dbReference type="Gene3D" id="3.50.30.40">
    <property type="entry name" value="Ribonuclease E inhibitor RraA/RraA-like"/>
    <property type="match status" value="1"/>
</dbReference>
<dbReference type="Proteomes" id="UP000028181">
    <property type="component" value="Plasmid pHAMBI540a"/>
</dbReference>
<comment type="cofactor">
    <cofactor evidence="1">
        <name>a divalent metal cation</name>
        <dbReference type="ChEBI" id="CHEBI:60240"/>
    </cofactor>
</comment>
<evidence type="ECO:0000313" key="6">
    <source>
        <dbReference type="EMBL" id="CDN52117.1"/>
    </source>
</evidence>
<dbReference type="PANTHER" id="PTHR33254:SF4">
    <property type="entry name" value="4-HYDROXY-4-METHYL-2-OXOGLUTARATE ALDOLASE 3-RELATED"/>
    <property type="match status" value="1"/>
</dbReference>
<feature type="binding site" evidence="5">
    <location>
        <begin position="94"/>
        <end position="97"/>
    </location>
    <ligand>
        <name>substrate</name>
    </ligand>
</feature>
<dbReference type="GeneID" id="24259886"/>
<dbReference type="EMBL" id="HG938354">
    <property type="protein sequence ID" value="CDN52117.1"/>
    <property type="molecule type" value="Genomic_DNA"/>
</dbReference>
<dbReference type="SUPFAM" id="SSF89562">
    <property type="entry name" value="RraA-like"/>
    <property type="match status" value="1"/>
</dbReference>
<dbReference type="RefSeq" id="WP_041365912.1">
    <property type="nucleotide sequence ID" value="NZ_HG938354.1"/>
</dbReference>
<keyword evidence="6" id="KW-0489">Methyltransferase</keyword>
<feature type="binding site" evidence="5">
    <location>
        <position position="116"/>
    </location>
    <ligand>
        <name>substrate</name>
    </ligand>
</feature>
<reference evidence="7" key="1">
    <citation type="journal article" date="2014" name="BMC Genomics">
        <title>Genome sequencing of two Neorhizobium galegae strains reveals a noeT gene responsible for the unusual acetylation of the nodulation factors.</title>
        <authorList>
            <person name="Osterman J."/>
            <person name="Marsh J."/>
            <person name="Laine P.K."/>
            <person name="Zeng Z."/>
            <person name="Alatalo E."/>
            <person name="Sullivan J.T."/>
            <person name="Young J.P."/>
            <person name="Thomas-Oates J."/>
            <person name="Paulin L."/>
            <person name="Lindstrom K."/>
        </authorList>
    </citation>
    <scope>NUCLEOTIDE SEQUENCE [LARGE SCALE GENOMIC DNA]</scope>
    <source>
        <strain evidence="7">HAMBI 540</strain>
    </source>
</reference>
<dbReference type="PANTHER" id="PTHR33254">
    <property type="entry name" value="4-HYDROXY-4-METHYL-2-OXOGLUTARATE ALDOLASE 3-RELATED"/>
    <property type="match status" value="1"/>
</dbReference>
<name>A0A068T0Y7_NEOGA</name>
<protein>
    <recommendedName>
        <fullName evidence="2">Putative 4-hydroxy-4-methyl-2-oxoglutarate aldolase</fullName>
    </recommendedName>
    <alternativeName>
        <fullName evidence="3">Regulator of ribonuclease activity homolog</fullName>
    </alternativeName>
    <alternativeName>
        <fullName evidence="4">RraA-like protein</fullName>
    </alternativeName>
</protein>
<comment type="cofactor">
    <cofactor evidence="5">
        <name>Mg(2+)</name>
        <dbReference type="ChEBI" id="CHEBI:18420"/>
    </cofactor>
</comment>
<dbReference type="AlphaFoldDB" id="A0A068T0Y7"/>
<organism evidence="6 7">
    <name type="scientific">Neorhizobium galegae bv. orientalis str. HAMBI 540</name>
    <dbReference type="NCBI Taxonomy" id="1028800"/>
    <lineage>
        <taxon>Bacteria</taxon>
        <taxon>Pseudomonadati</taxon>
        <taxon>Pseudomonadota</taxon>
        <taxon>Alphaproteobacteria</taxon>
        <taxon>Hyphomicrobiales</taxon>
        <taxon>Rhizobiaceae</taxon>
        <taxon>Rhizobium/Agrobacterium group</taxon>
        <taxon>Neorhizobium</taxon>
    </lineage>
</organism>
<dbReference type="KEGG" id="ngg:RG540_PA14410"/>
<sequence>MIIAEHPSAEQVSSALVAEYLGVATSIISDNLSRLPGATGILPYHKGGHMIGTALTVKTRAGDNLAIHAALKIARAGDIVVVDGGGDISQALIGEIILTHAESLGVAGFIIDGAIRDLAAIRASDLPCYARGVTHKGPYKFGPGALNVSVSIGGLVINPGDLIVGDEDGIVALAPAVAAQLLPGIRAQEENERVKIARFKEARLQLQG</sequence>
<dbReference type="GO" id="GO:0032259">
    <property type="term" value="P:methylation"/>
    <property type="evidence" value="ECO:0007669"/>
    <property type="project" value="UniProtKB-KW"/>
</dbReference>
<evidence type="ECO:0000256" key="4">
    <source>
        <dbReference type="ARBA" id="ARBA00030169"/>
    </source>
</evidence>
<dbReference type="HOGENOM" id="CLU_072626_3_2_5"/>
<evidence type="ECO:0000313" key="7">
    <source>
        <dbReference type="Proteomes" id="UP000028181"/>
    </source>
</evidence>
<evidence type="ECO:0000256" key="2">
    <source>
        <dbReference type="ARBA" id="ARBA00016549"/>
    </source>
</evidence>
<dbReference type="CDD" id="cd16841">
    <property type="entry name" value="RraA_family"/>
    <property type="match status" value="1"/>
</dbReference>
<dbReference type="eggNOG" id="COG0684">
    <property type="taxonomic scope" value="Bacteria"/>
</dbReference>
<evidence type="ECO:0000256" key="1">
    <source>
        <dbReference type="ARBA" id="ARBA00001968"/>
    </source>
</evidence>
<keyword evidence="6" id="KW-0808">Transferase</keyword>
<keyword evidence="5" id="KW-0479">Metal-binding</keyword>
<keyword evidence="5" id="KW-0460">Magnesium</keyword>
<keyword evidence="7" id="KW-1185">Reference proteome</keyword>
<geneLocation type="plasmid" evidence="7">
    <name>II</name>
</geneLocation>
<dbReference type="GO" id="GO:0008168">
    <property type="term" value="F:methyltransferase activity"/>
    <property type="evidence" value="ECO:0007669"/>
    <property type="project" value="UniProtKB-KW"/>
</dbReference>
<evidence type="ECO:0000256" key="5">
    <source>
        <dbReference type="PIRSR" id="PIRSR605493-1"/>
    </source>
</evidence>
<feature type="binding site" evidence="5">
    <location>
        <position position="117"/>
    </location>
    <ligand>
        <name>Mg(2+)</name>
        <dbReference type="ChEBI" id="CHEBI:18420"/>
    </ligand>
</feature>
<dbReference type="NCBIfam" id="NF004850">
    <property type="entry name" value="PRK06201.1"/>
    <property type="match status" value="1"/>
</dbReference>
<proteinExistence type="predicted"/>
<keyword evidence="6" id="KW-0614">Plasmid</keyword>
<dbReference type="PATRIC" id="fig|1028800.3.peg.6090"/>
<dbReference type="Pfam" id="PF03737">
    <property type="entry name" value="RraA-like"/>
    <property type="match status" value="1"/>
</dbReference>
<dbReference type="InterPro" id="IPR005493">
    <property type="entry name" value="RraA/RraA-like"/>
</dbReference>
<evidence type="ECO:0000256" key="3">
    <source>
        <dbReference type="ARBA" id="ARBA00029596"/>
    </source>
</evidence>
<dbReference type="OrthoDB" id="9812532at2"/>
<dbReference type="InterPro" id="IPR036704">
    <property type="entry name" value="RraA/RraA-like_sf"/>
</dbReference>
<accession>A0A068T0Y7</accession>